<dbReference type="SUPFAM" id="SSF53756">
    <property type="entry name" value="UDP-Glycosyltransferase/glycogen phosphorylase"/>
    <property type="match status" value="1"/>
</dbReference>
<evidence type="ECO:0000313" key="3">
    <source>
        <dbReference type="EMBL" id="KYH35131.1"/>
    </source>
</evidence>
<dbReference type="GO" id="GO:0016757">
    <property type="term" value="F:glycosyltransferase activity"/>
    <property type="evidence" value="ECO:0007669"/>
    <property type="project" value="UniProtKB-KW"/>
</dbReference>
<evidence type="ECO:0000259" key="2">
    <source>
        <dbReference type="Pfam" id="PF13477"/>
    </source>
</evidence>
<accession>A0A151B5D4</accession>
<dbReference type="CDD" id="cd03801">
    <property type="entry name" value="GT4_PimA-like"/>
    <property type="match status" value="1"/>
</dbReference>
<evidence type="ECO:0000313" key="4">
    <source>
        <dbReference type="Proteomes" id="UP000075531"/>
    </source>
</evidence>
<dbReference type="Proteomes" id="UP000075531">
    <property type="component" value="Unassembled WGS sequence"/>
</dbReference>
<protein>
    <submittedName>
        <fullName evidence="3">Glycosyltransferase Gtf1</fullName>
        <ecNumber evidence="3">2.4.1.-</ecNumber>
    </submittedName>
</protein>
<dbReference type="EMBL" id="LTBA01000006">
    <property type="protein sequence ID" value="KYH35131.1"/>
    <property type="molecule type" value="Genomic_DNA"/>
</dbReference>
<reference evidence="3 4" key="1">
    <citation type="submission" date="2016-02" db="EMBL/GenBank/DDBJ databases">
        <title>Genome sequence of Clostridium tepidiprofundi DSM 19306.</title>
        <authorList>
            <person name="Poehlein A."/>
            <person name="Daniel R."/>
        </authorList>
    </citation>
    <scope>NUCLEOTIDE SEQUENCE [LARGE SCALE GENOMIC DNA]</scope>
    <source>
        <strain evidence="3 4">DSM 19306</strain>
    </source>
</reference>
<dbReference type="Pfam" id="PF00534">
    <property type="entry name" value="Glycos_transf_1"/>
    <property type="match status" value="1"/>
</dbReference>
<dbReference type="InterPro" id="IPR001296">
    <property type="entry name" value="Glyco_trans_1"/>
</dbReference>
<keyword evidence="3" id="KW-0328">Glycosyltransferase</keyword>
<dbReference type="InterPro" id="IPR050194">
    <property type="entry name" value="Glycosyltransferase_grp1"/>
</dbReference>
<dbReference type="AlphaFoldDB" id="A0A151B5D4"/>
<feature type="domain" description="Glycosyl transferase family 1" evidence="1">
    <location>
        <begin position="173"/>
        <end position="316"/>
    </location>
</feature>
<gene>
    <name evidence="3" type="primary">gtf1</name>
    <name evidence="3" type="ORF">CLTEP_09510</name>
</gene>
<feature type="domain" description="Glycosyltransferase subfamily 4-like N-terminal" evidence="2">
    <location>
        <begin position="2"/>
        <end position="128"/>
    </location>
</feature>
<keyword evidence="3" id="KW-0808">Transferase</keyword>
<sequence>MKICYLANASSVHTQKWVKHFVDIGHEVHVISHVNSNIEGAHVHYIDYNIRNFLFKKGEVHNKIRSINPDILHAHQANTCGLYAVTMKGYRTVVSAWGSDILLAPEQSFIMKKIVQYVLKKADIITSDAEFMTKRIIELGGYRNKVYTFPMGIEDNLLSYKRSINTESNSLRIITNRKHEPIYNIDVIIKGYSMALKRNKDLFLTIAADGSYRNKLENLVKDLNIESKVVFTGKYNMEELGDMLIDNDVFISIPNSDSTSVSLLESMCCGLFPIVSDLPGNREWIDNGKNGLVLENIDPKAVEQAILWCSNNKNILKEASFYNAELIEKKALWRNNIKIVEDIYNKLLSNK</sequence>
<organism evidence="3 4">
    <name type="scientific">Clostridium tepidiprofundi DSM 19306</name>
    <dbReference type="NCBI Taxonomy" id="1121338"/>
    <lineage>
        <taxon>Bacteria</taxon>
        <taxon>Bacillati</taxon>
        <taxon>Bacillota</taxon>
        <taxon>Clostridia</taxon>
        <taxon>Eubacteriales</taxon>
        <taxon>Clostridiaceae</taxon>
        <taxon>Clostridium</taxon>
    </lineage>
</organism>
<dbReference type="PATRIC" id="fig|1121338.3.peg.981"/>
<dbReference type="InterPro" id="IPR028098">
    <property type="entry name" value="Glyco_trans_4-like_N"/>
</dbReference>
<keyword evidence="4" id="KW-1185">Reference proteome</keyword>
<dbReference type="EC" id="2.4.1.-" evidence="3"/>
<dbReference type="RefSeq" id="WP_066823300.1">
    <property type="nucleotide sequence ID" value="NZ_LTBA01000006.1"/>
</dbReference>
<evidence type="ECO:0000259" key="1">
    <source>
        <dbReference type="Pfam" id="PF00534"/>
    </source>
</evidence>
<proteinExistence type="predicted"/>
<dbReference type="STRING" id="1121338.CLTEP_09510"/>
<comment type="caution">
    <text evidence="3">The sequence shown here is derived from an EMBL/GenBank/DDBJ whole genome shotgun (WGS) entry which is preliminary data.</text>
</comment>
<name>A0A151B5D4_9CLOT</name>
<dbReference type="Pfam" id="PF13477">
    <property type="entry name" value="Glyco_trans_4_2"/>
    <property type="match status" value="1"/>
</dbReference>
<dbReference type="PANTHER" id="PTHR45947:SF3">
    <property type="entry name" value="SULFOQUINOVOSYL TRANSFERASE SQD2"/>
    <property type="match status" value="1"/>
</dbReference>
<dbReference type="Gene3D" id="3.40.50.2000">
    <property type="entry name" value="Glycogen Phosphorylase B"/>
    <property type="match status" value="2"/>
</dbReference>
<dbReference type="PANTHER" id="PTHR45947">
    <property type="entry name" value="SULFOQUINOVOSYL TRANSFERASE SQD2"/>
    <property type="match status" value="1"/>
</dbReference>